<dbReference type="EMBL" id="MHHY01000006">
    <property type="protein sequence ID" value="OGY40706.1"/>
    <property type="molecule type" value="Genomic_DNA"/>
</dbReference>
<comment type="caution">
    <text evidence="2">The sequence shown here is derived from an EMBL/GenBank/DDBJ whole genome shotgun (WGS) entry which is preliminary data.</text>
</comment>
<evidence type="ECO:0000313" key="2">
    <source>
        <dbReference type="EMBL" id="OGY40706.1"/>
    </source>
</evidence>
<evidence type="ECO:0000313" key="3">
    <source>
        <dbReference type="Proteomes" id="UP000178570"/>
    </source>
</evidence>
<evidence type="ECO:0000256" key="1">
    <source>
        <dbReference type="SAM" id="SignalP"/>
    </source>
</evidence>
<feature type="chain" id="PRO_5009581335" description="Lipoprotein" evidence="1">
    <location>
        <begin position="20"/>
        <end position="179"/>
    </location>
</feature>
<sequence>MRRKKLLLTSLLMVIIATACGPKPTLSADEHVKNVNATLAAMGEPTVAWPPTPLPSATAIPTDFSFKMVMLPPETTMGASGYVKIRISRDTTINVNYDWAKKHGVIIETTSAIILYAKFVSSEGDANCDAHPKGALEMNNDVLWILDDGAIVMPIKITVMGSTNYTYEGVSTEWCSYQP</sequence>
<evidence type="ECO:0008006" key="4">
    <source>
        <dbReference type="Google" id="ProtNLM"/>
    </source>
</evidence>
<dbReference type="AlphaFoldDB" id="A0A1G1XM11"/>
<gene>
    <name evidence="2" type="ORF">A2570_01060</name>
</gene>
<reference evidence="2 3" key="1">
    <citation type="journal article" date="2016" name="Nat. Commun.">
        <title>Thousands of microbial genomes shed light on interconnected biogeochemical processes in an aquifer system.</title>
        <authorList>
            <person name="Anantharaman K."/>
            <person name="Brown C.T."/>
            <person name="Hug L.A."/>
            <person name="Sharon I."/>
            <person name="Castelle C.J."/>
            <person name="Probst A.J."/>
            <person name="Thomas B.C."/>
            <person name="Singh A."/>
            <person name="Wilkins M.J."/>
            <person name="Karaoz U."/>
            <person name="Brodie E.L."/>
            <person name="Williams K.H."/>
            <person name="Hubbard S.S."/>
            <person name="Banfield J.F."/>
        </authorList>
    </citation>
    <scope>NUCLEOTIDE SEQUENCE [LARGE SCALE GENOMIC DNA]</scope>
</reference>
<name>A0A1G1XM11_9BACT</name>
<dbReference type="STRING" id="1797529.A2570_01060"/>
<feature type="signal peptide" evidence="1">
    <location>
        <begin position="1"/>
        <end position="19"/>
    </location>
</feature>
<accession>A0A1G1XM11</accession>
<proteinExistence type="predicted"/>
<protein>
    <recommendedName>
        <fullName evidence="4">Lipoprotein</fullName>
    </recommendedName>
</protein>
<organism evidence="2 3">
    <name type="scientific">Candidatus Brennerbacteria bacterium RIFOXYD1_FULL_41_16</name>
    <dbReference type="NCBI Taxonomy" id="1797529"/>
    <lineage>
        <taxon>Bacteria</taxon>
        <taxon>Candidatus Brenneribacteriota</taxon>
    </lineage>
</organism>
<dbReference type="PROSITE" id="PS51257">
    <property type="entry name" value="PROKAR_LIPOPROTEIN"/>
    <property type="match status" value="1"/>
</dbReference>
<keyword evidence="1" id="KW-0732">Signal</keyword>
<dbReference type="Proteomes" id="UP000178570">
    <property type="component" value="Unassembled WGS sequence"/>
</dbReference>